<proteinExistence type="predicted"/>
<keyword evidence="3" id="KW-1185">Reference proteome</keyword>
<keyword evidence="1" id="KW-0472">Membrane</keyword>
<comment type="caution">
    <text evidence="2">The sequence shown here is derived from an EMBL/GenBank/DDBJ whole genome shotgun (WGS) entry which is preliminary data.</text>
</comment>
<gene>
    <name evidence="2" type="ORF">GNZ12_41785</name>
</gene>
<organism evidence="2 3">
    <name type="scientific">Paraburkholderia solitsugae</name>
    <dbReference type="NCBI Taxonomy" id="2675748"/>
    <lineage>
        <taxon>Bacteria</taxon>
        <taxon>Pseudomonadati</taxon>
        <taxon>Pseudomonadota</taxon>
        <taxon>Betaproteobacteria</taxon>
        <taxon>Burkholderiales</taxon>
        <taxon>Burkholderiaceae</taxon>
        <taxon>Paraburkholderia</taxon>
    </lineage>
</organism>
<dbReference type="EMBL" id="WOEY01000173">
    <property type="protein sequence ID" value="NPT47717.1"/>
    <property type="molecule type" value="Genomic_DNA"/>
</dbReference>
<keyword evidence="1" id="KW-1133">Transmembrane helix</keyword>
<dbReference type="Proteomes" id="UP000652198">
    <property type="component" value="Unassembled WGS sequence"/>
</dbReference>
<evidence type="ECO:0000313" key="3">
    <source>
        <dbReference type="Proteomes" id="UP000652198"/>
    </source>
</evidence>
<keyword evidence="1" id="KW-0812">Transmembrane</keyword>
<dbReference type="RefSeq" id="WP_172318560.1">
    <property type="nucleotide sequence ID" value="NZ_WOEY01000173.1"/>
</dbReference>
<sequence length="76" mass="8313">MTQRFNRPGRASARLQQRCLRDEMIGVLLGLIGAGVGVSYALTALLPTFAVAGVLAAKKLKQRDRTAFERLGRSRL</sequence>
<protein>
    <submittedName>
        <fullName evidence="2">Uncharacterized protein</fullName>
    </submittedName>
</protein>
<evidence type="ECO:0000256" key="1">
    <source>
        <dbReference type="SAM" id="Phobius"/>
    </source>
</evidence>
<reference evidence="2 3" key="1">
    <citation type="submission" date="2019-11" db="EMBL/GenBank/DDBJ databases">
        <title>Metabolism of dissolved organic matter in forest soils.</title>
        <authorList>
            <person name="Cyle K.T."/>
            <person name="Wilhelm R.C."/>
            <person name="Martinez C.E."/>
        </authorList>
    </citation>
    <scope>NUCLEOTIDE SEQUENCE [LARGE SCALE GENOMIC DNA]</scope>
    <source>
        <strain evidence="2 3">1N</strain>
    </source>
</reference>
<accession>A0ABX2C3X4</accession>
<evidence type="ECO:0000313" key="2">
    <source>
        <dbReference type="EMBL" id="NPT47717.1"/>
    </source>
</evidence>
<name>A0ABX2C3X4_9BURK</name>
<feature type="transmembrane region" description="Helical" evidence="1">
    <location>
        <begin position="24"/>
        <end position="57"/>
    </location>
</feature>